<reference evidence="2" key="1">
    <citation type="submission" date="2008-07" db="EMBL/GenBank/DDBJ databases">
        <title>Annotation of Ajellomyces capsulatus strain H88.</title>
        <authorList>
            <person name="Champion M."/>
            <person name="Cuomo C."/>
            <person name="Ma L.-J."/>
            <person name="Henn M.R."/>
            <person name="Sil A."/>
            <person name="Goldman B."/>
            <person name="Young S.K."/>
            <person name="Kodira C.D."/>
            <person name="Zeng Q."/>
            <person name="Koehrsen M."/>
            <person name="Alvarado L."/>
            <person name="Berlin A."/>
            <person name="Borenstein D."/>
            <person name="Chen Z."/>
            <person name="Engels R."/>
            <person name="Freedman E."/>
            <person name="Gellesch M."/>
            <person name="Goldberg J."/>
            <person name="Griggs A."/>
            <person name="Gujja S."/>
            <person name="Heiman D."/>
            <person name="Hepburn T."/>
            <person name="Howarth C."/>
            <person name="Jen D."/>
            <person name="Larson L."/>
            <person name="Lewis B."/>
            <person name="Mehta T."/>
            <person name="Park D."/>
            <person name="Pearson M."/>
            <person name="Roberts A."/>
            <person name="Saif S."/>
            <person name="Shea T."/>
            <person name="Shenoy N."/>
            <person name="Sisk P."/>
            <person name="Stolte C."/>
            <person name="Sykes S."/>
            <person name="Walk T."/>
            <person name="White J."/>
            <person name="Yandava C."/>
            <person name="Klein B."/>
            <person name="McEwen J.G."/>
            <person name="Puccia R."/>
            <person name="Goldman G.H."/>
            <person name="Felipe M.S."/>
            <person name="Nino-Vega G."/>
            <person name="San-Blas G."/>
            <person name="Taylor J."/>
            <person name="Mendoza L."/>
            <person name="Galagan J."/>
            <person name="Nusbaum C."/>
            <person name="Birren B."/>
        </authorList>
    </citation>
    <scope>NUCLEOTIDE SEQUENCE [LARGE SCALE GENOMIC DNA]</scope>
    <source>
        <strain evidence="2">H88</strain>
    </source>
</reference>
<protein>
    <submittedName>
        <fullName evidence="1">Predicted protein</fullName>
    </submittedName>
</protein>
<dbReference type="AlphaFoldDB" id="F0UUE8"/>
<dbReference type="EMBL" id="DS990643">
    <property type="protein sequence ID" value="EGC49525.1"/>
    <property type="molecule type" value="Genomic_DNA"/>
</dbReference>
<name>F0UUE8_AJEC8</name>
<evidence type="ECO:0000313" key="1">
    <source>
        <dbReference type="EMBL" id="EGC49525.1"/>
    </source>
</evidence>
<proteinExistence type="predicted"/>
<accession>F0UUE8</accession>
<dbReference type="HOGENOM" id="CLU_1660197_0_0_1"/>
<sequence length="159" mass="18070">MRMDTKFKKYIPMVSVEEKIWEAEAHMLTIGTLGKGRDTHLYQRRMSIALVQGFPIPQEEDKMFSRRPGQFRLVSAESFNPKSQDSRYIISLFIATSIDGIGDTLPVTPRQYSSGAAYTLQHCSKTSMAKELSRIYVAGVVKLDFHQPAKRIIPQLTQS</sequence>
<organism evidence="2">
    <name type="scientific">Ajellomyces capsulatus (strain H88)</name>
    <name type="common">Darling's disease fungus</name>
    <name type="synonym">Histoplasma capsulatum</name>
    <dbReference type="NCBI Taxonomy" id="544711"/>
    <lineage>
        <taxon>Eukaryota</taxon>
        <taxon>Fungi</taxon>
        <taxon>Dikarya</taxon>
        <taxon>Ascomycota</taxon>
        <taxon>Pezizomycotina</taxon>
        <taxon>Eurotiomycetes</taxon>
        <taxon>Eurotiomycetidae</taxon>
        <taxon>Onygenales</taxon>
        <taxon>Ajellomycetaceae</taxon>
        <taxon>Histoplasma</taxon>
    </lineage>
</organism>
<evidence type="ECO:0000313" key="2">
    <source>
        <dbReference type="Proteomes" id="UP000008142"/>
    </source>
</evidence>
<gene>
    <name evidence="1" type="ORF">HCEG_08740</name>
</gene>
<dbReference type="Proteomes" id="UP000008142">
    <property type="component" value="Unassembled WGS sequence"/>
</dbReference>